<dbReference type="Pfam" id="PF01527">
    <property type="entry name" value="HTH_Tnp_1"/>
    <property type="match status" value="1"/>
</dbReference>
<organism evidence="1 3">
    <name type="scientific">Desulforamulus ferrireducens</name>
    <dbReference type="NCBI Taxonomy" id="1833852"/>
    <lineage>
        <taxon>Bacteria</taxon>
        <taxon>Bacillati</taxon>
        <taxon>Bacillota</taxon>
        <taxon>Clostridia</taxon>
        <taxon>Eubacteriales</taxon>
        <taxon>Peptococcaceae</taxon>
        <taxon>Desulforamulus</taxon>
    </lineage>
</organism>
<dbReference type="EMBL" id="CP019698">
    <property type="protein sequence ID" value="AQS58626.1"/>
    <property type="molecule type" value="Genomic_DNA"/>
</dbReference>
<dbReference type="AlphaFoldDB" id="A0A1S6ITG0"/>
<accession>A0A1S6ITG0</accession>
<dbReference type="Gene3D" id="1.10.10.60">
    <property type="entry name" value="Homeodomain-like"/>
    <property type="match status" value="1"/>
</dbReference>
<gene>
    <name evidence="1" type="ORF">B0537_02400</name>
    <name evidence="2" type="ORF">B0537_05720</name>
</gene>
<dbReference type="InterPro" id="IPR009057">
    <property type="entry name" value="Homeodomain-like_sf"/>
</dbReference>
<dbReference type="GO" id="GO:0004803">
    <property type="term" value="F:transposase activity"/>
    <property type="evidence" value="ECO:0007669"/>
    <property type="project" value="InterPro"/>
</dbReference>
<reference evidence="1 3" key="1">
    <citation type="journal article" date="2016" name="Int. J. Syst. Evol. Microbiol.">
        <title>Desulfotomaculum ferrireducens sp. nov., a moderately thermophilic sulfate-reducing and dissimilatory Fe(III)-reducing bacterium isolated from compost.</title>
        <authorList>
            <person name="Yang G."/>
            <person name="Guo J."/>
            <person name="Zhuang L."/>
            <person name="Yuan Y."/>
            <person name="Zhou S."/>
        </authorList>
    </citation>
    <scope>NUCLEOTIDE SEQUENCE [LARGE SCALE GENOMIC DNA]</scope>
    <source>
        <strain evidence="1 3">GSS09</strain>
    </source>
</reference>
<dbReference type="GO" id="GO:0006313">
    <property type="term" value="P:DNA transposition"/>
    <property type="evidence" value="ECO:0007669"/>
    <property type="project" value="InterPro"/>
</dbReference>
<proteinExistence type="predicted"/>
<evidence type="ECO:0000313" key="1">
    <source>
        <dbReference type="EMBL" id="AQS58047.1"/>
    </source>
</evidence>
<dbReference type="InterPro" id="IPR051839">
    <property type="entry name" value="RD_transcriptional_regulator"/>
</dbReference>
<keyword evidence="3" id="KW-1185">Reference proteome</keyword>
<name>A0A1S6ITG0_9FIRM</name>
<dbReference type="EMBL" id="CP019698">
    <property type="protein sequence ID" value="AQS58047.1"/>
    <property type="molecule type" value="Genomic_DNA"/>
</dbReference>
<dbReference type="STRING" id="1833852.B0537_02400"/>
<dbReference type="PANTHER" id="PTHR33215:SF13">
    <property type="entry name" value="PROTEIN DISTAL ANTENNA"/>
    <property type="match status" value="1"/>
</dbReference>
<sequence length="96" mass="11008">MAKQQYSSEFKMEAIKRVEASEGTIASVAKELGIKTNTLHGWLKRYREKPEVPFPGSGKLSPDDELIKKLQREVRDLREENEILKKAAAYFAKNLK</sequence>
<dbReference type="PANTHER" id="PTHR33215">
    <property type="entry name" value="PROTEIN DISTAL ANTENNA"/>
    <property type="match status" value="1"/>
</dbReference>
<evidence type="ECO:0008006" key="4">
    <source>
        <dbReference type="Google" id="ProtNLM"/>
    </source>
</evidence>
<dbReference type="Proteomes" id="UP000189464">
    <property type="component" value="Chromosome"/>
</dbReference>
<dbReference type="KEGG" id="dfg:B0537_05720"/>
<dbReference type="GO" id="GO:0003677">
    <property type="term" value="F:DNA binding"/>
    <property type="evidence" value="ECO:0007669"/>
    <property type="project" value="InterPro"/>
</dbReference>
<dbReference type="InterPro" id="IPR002514">
    <property type="entry name" value="Transposase_8"/>
</dbReference>
<reference evidence="1" key="2">
    <citation type="submission" date="2017-02" db="EMBL/GenBank/DDBJ databases">
        <authorList>
            <person name="Peterson S.W."/>
        </authorList>
    </citation>
    <scope>NUCLEOTIDE SEQUENCE</scope>
    <source>
        <strain evidence="1">GSS09</strain>
    </source>
</reference>
<evidence type="ECO:0000313" key="2">
    <source>
        <dbReference type="EMBL" id="AQS58626.1"/>
    </source>
</evidence>
<evidence type="ECO:0000313" key="3">
    <source>
        <dbReference type="Proteomes" id="UP000189464"/>
    </source>
</evidence>
<dbReference type="KEGG" id="dfg:B0537_02400"/>
<protein>
    <recommendedName>
        <fullName evidence="4">Transposase</fullName>
    </recommendedName>
</protein>
<dbReference type="SUPFAM" id="SSF46689">
    <property type="entry name" value="Homeodomain-like"/>
    <property type="match status" value="1"/>
</dbReference>